<dbReference type="Proteomes" id="UP001302602">
    <property type="component" value="Unassembled WGS sequence"/>
</dbReference>
<dbReference type="EMBL" id="MU853223">
    <property type="protein sequence ID" value="KAK4129127.1"/>
    <property type="molecule type" value="Genomic_DNA"/>
</dbReference>
<organism evidence="2 3">
    <name type="scientific">Parathielavia appendiculata</name>
    <dbReference type="NCBI Taxonomy" id="2587402"/>
    <lineage>
        <taxon>Eukaryota</taxon>
        <taxon>Fungi</taxon>
        <taxon>Dikarya</taxon>
        <taxon>Ascomycota</taxon>
        <taxon>Pezizomycotina</taxon>
        <taxon>Sordariomycetes</taxon>
        <taxon>Sordariomycetidae</taxon>
        <taxon>Sordariales</taxon>
        <taxon>Chaetomiaceae</taxon>
        <taxon>Parathielavia</taxon>
    </lineage>
</organism>
<evidence type="ECO:0000313" key="3">
    <source>
        <dbReference type="Proteomes" id="UP001302602"/>
    </source>
</evidence>
<protein>
    <submittedName>
        <fullName evidence="2">Uncharacterized protein</fullName>
    </submittedName>
</protein>
<dbReference type="GeneID" id="87824832"/>
<proteinExistence type="predicted"/>
<reference evidence="2" key="1">
    <citation type="journal article" date="2023" name="Mol. Phylogenet. Evol.">
        <title>Genome-scale phylogeny and comparative genomics of the fungal order Sordariales.</title>
        <authorList>
            <person name="Hensen N."/>
            <person name="Bonometti L."/>
            <person name="Westerberg I."/>
            <person name="Brannstrom I.O."/>
            <person name="Guillou S."/>
            <person name="Cros-Aarteil S."/>
            <person name="Calhoun S."/>
            <person name="Haridas S."/>
            <person name="Kuo A."/>
            <person name="Mondo S."/>
            <person name="Pangilinan J."/>
            <person name="Riley R."/>
            <person name="LaButti K."/>
            <person name="Andreopoulos B."/>
            <person name="Lipzen A."/>
            <person name="Chen C."/>
            <person name="Yan M."/>
            <person name="Daum C."/>
            <person name="Ng V."/>
            <person name="Clum A."/>
            <person name="Steindorff A."/>
            <person name="Ohm R.A."/>
            <person name="Martin F."/>
            <person name="Silar P."/>
            <person name="Natvig D.O."/>
            <person name="Lalanne C."/>
            <person name="Gautier V."/>
            <person name="Ament-Velasquez S.L."/>
            <person name="Kruys A."/>
            <person name="Hutchinson M.I."/>
            <person name="Powell A.J."/>
            <person name="Barry K."/>
            <person name="Miller A.N."/>
            <person name="Grigoriev I.V."/>
            <person name="Debuchy R."/>
            <person name="Gladieux P."/>
            <person name="Hiltunen Thoren M."/>
            <person name="Johannesson H."/>
        </authorList>
    </citation>
    <scope>NUCLEOTIDE SEQUENCE</scope>
    <source>
        <strain evidence="2">CBS 731.68</strain>
    </source>
</reference>
<reference evidence="2" key="2">
    <citation type="submission" date="2023-05" db="EMBL/GenBank/DDBJ databases">
        <authorList>
            <consortium name="Lawrence Berkeley National Laboratory"/>
            <person name="Steindorff A."/>
            <person name="Hensen N."/>
            <person name="Bonometti L."/>
            <person name="Westerberg I."/>
            <person name="Brannstrom I.O."/>
            <person name="Guillou S."/>
            <person name="Cros-Aarteil S."/>
            <person name="Calhoun S."/>
            <person name="Haridas S."/>
            <person name="Kuo A."/>
            <person name="Mondo S."/>
            <person name="Pangilinan J."/>
            <person name="Riley R."/>
            <person name="Labutti K."/>
            <person name="Andreopoulos B."/>
            <person name="Lipzen A."/>
            <person name="Chen C."/>
            <person name="Yanf M."/>
            <person name="Daum C."/>
            <person name="Ng V."/>
            <person name="Clum A."/>
            <person name="Ohm R."/>
            <person name="Martin F."/>
            <person name="Silar P."/>
            <person name="Natvig D."/>
            <person name="Lalanne C."/>
            <person name="Gautier V."/>
            <person name="Ament-Velasquez S.L."/>
            <person name="Kruys A."/>
            <person name="Hutchinson M.I."/>
            <person name="Powell A.J."/>
            <person name="Barry K."/>
            <person name="Miller A.N."/>
            <person name="Grigoriev I.V."/>
            <person name="Debuchy R."/>
            <person name="Gladieux P."/>
            <person name="Thoren M.H."/>
            <person name="Johannesson H."/>
        </authorList>
    </citation>
    <scope>NUCLEOTIDE SEQUENCE</scope>
    <source>
        <strain evidence="2">CBS 731.68</strain>
    </source>
</reference>
<evidence type="ECO:0000313" key="2">
    <source>
        <dbReference type="EMBL" id="KAK4129127.1"/>
    </source>
</evidence>
<dbReference type="AlphaFoldDB" id="A0AAN6Z8N6"/>
<dbReference type="RefSeq" id="XP_062652898.1">
    <property type="nucleotide sequence ID" value="XM_062788062.1"/>
</dbReference>
<evidence type="ECO:0000256" key="1">
    <source>
        <dbReference type="SAM" id="MobiDB-lite"/>
    </source>
</evidence>
<accession>A0AAN6Z8N6</accession>
<keyword evidence="3" id="KW-1185">Reference proteome</keyword>
<gene>
    <name evidence="2" type="ORF">N657DRAFT_56147</name>
</gene>
<sequence length="186" mass="19710">MTTAVDHVPQSSYRRASPFNSRGRYFSDEPAAAPTPKPDSPAVQPRVPARLPPVAGPDCDPKPLLFGPGSNQPTMTPRPKAATILTASPALAAVPKPSSLASDVDPAVLAVLDSVVVVVTVTVTVCVNCYAGASVDLEDMLKKCESALPAVSPWKKMLSTVRFEKVRVFAVATTQWLLVRFTALSK</sequence>
<feature type="compositionally biased region" description="Polar residues" evidence="1">
    <location>
        <begin position="1"/>
        <end position="20"/>
    </location>
</feature>
<name>A0AAN6Z8N6_9PEZI</name>
<feature type="region of interest" description="Disordered" evidence="1">
    <location>
        <begin position="1"/>
        <end position="51"/>
    </location>
</feature>
<comment type="caution">
    <text evidence="2">The sequence shown here is derived from an EMBL/GenBank/DDBJ whole genome shotgun (WGS) entry which is preliminary data.</text>
</comment>